<proteinExistence type="predicted"/>
<protein>
    <submittedName>
        <fullName evidence="1">Uncharacterized protein</fullName>
    </submittedName>
</protein>
<dbReference type="EMBL" id="BMWE01000007">
    <property type="protein sequence ID" value="GGY19207.1"/>
    <property type="molecule type" value="Genomic_DNA"/>
</dbReference>
<name>A0ABQ2ZPJ6_9ACTN</name>
<sequence length="64" mass="7042">MFPTEIGVKCLDRDLPVEHAVVREVHRGHAPLAEEITQLVAVARERAPRVPALCAVLAHDPFPP</sequence>
<comment type="caution">
    <text evidence="1">The sequence shown here is derived from an EMBL/GenBank/DDBJ whole genome shotgun (WGS) entry which is preliminary data.</text>
</comment>
<gene>
    <name evidence="1" type="ORF">GCM10010384_26870</name>
</gene>
<evidence type="ECO:0000313" key="2">
    <source>
        <dbReference type="Proteomes" id="UP000653308"/>
    </source>
</evidence>
<dbReference type="Proteomes" id="UP000653308">
    <property type="component" value="Unassembled WGS sequence"/>
</dbReference>
<organism evidence="1 2">
    <name type="scientific">Streptomyces djakartensis</name>
    <dbReference type="NCBI Taxonomy" id="68193"/>
    <lineage>
        <taxon>Bacteria</taxon>
        <taxon>Bacillati</taxon>
        <taxon>Actinomycetota</taxon>
        <taxon>Actinomycetes</taxon>
        <taxon>Kitasatosporales</taxon>
        <taxon>Streptomycetaceae</taxon>
        <taxon>Streptomyces</taxon>
    </lineage>
</organism>
<reference evidence="2" key="1">
    <citation type="journal article" date="2019" name="Int. J. Syst. Evol. Microbiol.">
        <title>The Global Catalogue of Microorganisms (GCM) 10K type strain sequencing project: providing services to taxonomists for standard genome sequencing and annotation.</title>
        <authorList>
            <consortium name="The Broad Institute Genomics Platform"/>
            <consortium name="The Broad Institute Genome Sequencing Center for Infectious Disease"/>
            <person name="Wu L."/>
            <person name="Ma J."/>
        </authorList>
    </citation>
    <scope>NUCLEOTIDE SEQUENCE [LARGE SCALE GENOMIC DNA]</scope>
    <source>
        <strain evidence="2">JCM 4957</strain>
    </source>
</reference>
<keyword evidence="2" id="KW-1185">Reference proteome</keyword>
<accession>A0ABQ2ZPJ6</accession>
<evidence type="ECO:0000313" key="1">
    <source>
        <dbReference type="EMBL" id="GGY19207.1"/>
    </source>
</evidence>